<dbReference type="EMBL" id="CP126056">
    <property type="protein sequence ID" value="WHX11547.1"/>
    <property type="molecule type" value="Genomic_DNA"/>
</dbReference>
<accession>A0AA95HNY3</accession>
<dbReference type="Pfam" id="PF17170">
    <property type="entry name" value="DUF5128"/>
    <property type="match status" value="1"/>
</dbReference>
<dbReference type="Proteomes" id="UP001177934">
    <property type="component" value="Chromosome"/>
</dbReference>
<organism evidence="1 2">
    <name type="scientific">Phocaeicola dorei</name>
    <dbReference type="NCBI Taxonomy" id="357276"/>
    <lineage>
        <taxon>Bacteria</taxon>
        <taxon>Pseudomonadati</taxon>
        <taxon>Bacteroidota</taxon>
        <taxon>Bacteroidia</taxon>
        <taxon>Bacteroidales</taxon>
        <taxon>Bacteroidaceae</taxon>
        <taxon>Phocaeicola</taxon>
    </lineage>
</organism>
<dbReference type="AlphaFoldDB" id="A0AA95HNY3"/>
<gene>
    <name evidence="1" type="ORF">QNN11_10005</name>
</gene>
<name>A0AA95HNY3_9BACT</name>
<reference evidence="1" key="1">
    <citation type="journal article" date="2023" name="Nat. Commun.">
        <title>Identification of a novel Human Milk Oligosaccharides utilization cluster in the infant gut commensal Bacteroides dorei.</title>
        <authorList>
            <person name="Kijner S."/>
            <person name="Ennis D."/>
            <person name="Shmorak S."/>
            <person name="Florentin A."/>
            <person name="Yassour M."/>
        </authorList>
    </citation>
    <scope>NUCLEOTIDE SEQUENCE</scope>
    <source>
        <strain evidence="1">2</strain>
    </source>
</reference>
<evidence type="ECO:0000313" key="2">
    <source>
        <dbReference type="Proteomes" id="UP001177934"/>
    </source>
</evidence>
<dbReference type="PROSITE" id="PS51257">
    <property type="entry name" value="PROKAR_LIPOPROTEIN"/>
    <property type="match status" value="1"/>
</dbReference>
<protein>
    <submittedName>
        <fullName evidence="1">6-bladed beta-propeller</fullName>
    </submittedName>
</protein>
<proteinExistence type="predicted"/>
<evidence type="ECO:0000313" key="1">
    <source>
        <dbReference type="EMBL" id="WHX11547.1"/>
    </source>
</evidence>
<sequence length="114" mass="12654">MKQWHLFCLLPLMAACDSGHSGSGELISVDLRQGIDHPSMLNLQDEVESVEYIPLETTDDPASLLDGVSEYALTSKYIYVSPVKEQRIVQFDRKGHFIKTLIPFGQGPGSSVIF</sequence>